<feature type="transmembrane region" description="Helical" evidence="1">
    <location>
        <begin position="332"/>
        <end position="350"/>
    </location>
</feature>
<proteinExistence type="predicted"/>
<keyword evidence="1" id="KW-0812">Transmembrane</keyword>
<accession>W0F6T2</accession>
<dbReference type="AlphaFoldDB" id="W0F6T2"/>
<dbReference type="EMBL" id="CP007035">
    <property type="protein sequence ID" value="AHF17086.1"/>
    <property type="molecule type" value="Genomic_DNA"/>
</dbReference>
<dbReference type="HOGENOM" id="CLU_721296_0_0_10"/>
<dbReference type="KEGG" id="nso:NIASO_01445"/>
<feature type="transmembrane region" description="Helical" evidence="1">
    <location>
        <begin position="65"/>
        <end position="84"/>
    </location>
</feature>
<name>W0F6T2_9BACT</name>
<keyword evidence="1" id="KW-1133">Transmembrane helix</keyword>
<dbReference type="OrthoDB" id="1437044at2"/>
<feature type="transmembrane region" description="Helical" evidence="1">
    <location>
        <begin position="131"/>
        <end position="151"/>
    </location>
</feature>
<protein>
    <submittedName>
        <fullName evidence="2">Uncharacterized protein</fullName>
    </submittedName>
</protein>
<keyword evidence="1" id="KW-0472">Membrane</keyword>
<reference evidence="2 3" key="1">
    <citation type="submission" date="2013-12" db="EMBL/GenBank/DDBJ databases">
        <authorList>
            <consortium name="DOE Joint Genome Institute"/>
            <person name="Eisen J."/>
            <person name="Huntemann M."/>
            <person name="Han J."/>
            <person name="Chen A."/>
            <person name="Kyrpides N."/>
            <person name="Mavromatis K."/>
            <person name="Markowitz V."/>
            <person name="Palaniappan K."/>
            <person name="Ivanova N."/>
            <person name="Schaumberg A."/>
            <person name="Pati A."/>
            <person name="Liolios K."/>
            <person name="Nordberg H.P."/>
            <person name="Cantor M.N."/>
            <person name="Hua S.X."/>
            <person name="Woyke T."/>
        </authorList>
    </citation>
    <scope>NUCLEOTIDE SEQUENCE [LARGE SCALE GENOMIC DNA]</scope>
    <source>
        <strain evidence="3">DSM 19437</strain>
    </source>
</reference>
<feature type="transmembrane region" description="Helical" evidence="1">
    <location>
        <begin position="230"/>
        <end position="247"/>
    </location>
</feature>
<keyword evidence="3" id="KW-1185">Reference proteome</keyword>
<dbReference type="eggNOG" id="ENOG502ZAUS">
    <property type="taxonomic scope" value="Bacteria"/>
</dbReference>
<gene>
    <name evidence="2" type="ORF">NIASO_01445</name>
</gene>
<feature type="transmembrane region" description="Helical" evidence="1">
    <location>
        <begin position="163"/>
        <end position="183"/>
    </location>
</feature>
<feature type="transmembrane region" description="Helical" evidence="1">
    <location>
        <begin position="90"/>
        <end position="110"/>
    </location>
</feature>
<dbReference type="Proteomes" id="UP000003586">
    <property type="component" value="Chromosome"/>
</dbReference>
<sequence length="410" mass="46476">MENHSLNRTFIFILLLVPLFDSMTGLLVRGDTLSAGGLGTPSQIIRFLLIGLSLLIIQSKQRYRILAIMCLYMLLIEAVAFVAHQSFQGLAIGLVFSYKFIYAAFIYFALEKIIQKEHFDEKALVRLMYKFTAILCFTFIIGDVLAIRLGISNSFFRSQGLFSSGNGLGLLLGALSFILRFGFKQRYLKGIGPKALYSLTLVCLMLIATKASVIFLVLNFIFMLWSIPSLYRSFLIIAFLVLIFIYADKILASLNIAFELLIFRFENKTSWLGFLMSGRESYLDTAFTAFKQSPFLPLRILFGAGSFLSYELPTQYTLNYKMLEMDIFDTFFIYGIIGVCLYFTFMIYCIRKSFKKSRILGWCTVTLFAHSMFAGHTLFNGLSATALVFILLLIKQGGAPTQKTSQTTYL</sequence>
<dbReference type="STRING" id="929713.NIASO_01445"/>
<feature type="transmembrane region" description="Helical" evidence="1">
    <location>
        <begin position="40"/>
        <end position="58"/>
    </location>
</feature>
<feature type="transmembrane region" description="Helical" evidence="1">
    <location>
        <begin position="362"/>
        <end position="394"/>
    </location>
</feature>
<dbReference type="RefSeq" id="WP_008582053.1">
    <property type="nucleotide sequence ID" value="NZ_CP007035.1"/>
</dbReference>
<organism evidence="2 3">
    <name type="scientific">Niabella soli DSM 19437</name>
    <dbReference type="NCBI Taxonomy" id="929713"/>
    <lineage>
        <taxon>Bacteria</taxon>
        <taxon>Pseudomonadati</taxon>
        <taxon>Bacteroidota</taxon>
        <taxon>Chitinophagia</taxon>
        <taxon>Chitinophagales</taxon>
        <taxon>Chitinophagaceae</taxon>
        <taxon>Niabella</taxon>
    </lineage>
</organism>
<evidence type="ECO:0000256" key="1">
    <source>
        <dbReference type="SAM" id="Phobius"/>
    </source>
</evidence>
<feature type="transmembrane region" description="Helical" evidence="1">
    <location>
        <begin position="195"/>
        <end position="224"/>
    </location>
</feature>
<evidence type="ECO:0000313" key="3">
    <source>
        <dbReference type="Proteomes" id="UP000003586"/>
    </source>
</evidence>
<evidence type="ECO:0000313" key="2">
    <source>
        <dbReference type="EMBL" id="AHF17086.1"/>
    </source>
</evidence>